<accession>A0A1U7D0A9</accession>
<proteinExistence type="predicted"/>
<keyword evidence="3" id="KW-1185">Reference proteome</keyword>
<dbReference type="Gene3D" id="2.60.120.380">
    <property type="match status" value="1"/>
</dbReference>
<reference evidence="2 3" key="1">
    <citation type="submission" date="2016-03" db="EMBL/GenBank/DDBJ databases">
        <title>Deep-sea bacteria in the southern Pacific.</title>
        <authorList>
            <person name="Tang K."/>
        </authorList>
    </citation>
    <scope>NUCLEOTIDE SEQUENCE [LARGE SCALE GENOMIC DNA]</scope>
    <source>
        <strain evidence="2 3">JLT2016</strain>
    </source>
</reference>
<protein>
    <submittedName>
        <fullName evidence="2">Uncharacterized protein</fullName>
    </submittedName>
</protein>
<feature type="chain" id="PRO_5010566551" evidence="1">
    <location>
        <begin position="25"/>
        <end position="118"/>
    </location>
</feature>
<keyword evidence="1" id="KW-0732">Signal</keyword>
<name>A0A1U7D0A9_9RHOB</name>
<dbReference type="RefSeq" id="WP_229743229.1">
    <property type="nucleotide sequence ID" value="NZ_BMEW01000002.1"/>
</dbReference>
<dbReference type="KEGG" id="tpro:Ga0080559_TMP793"/>
<evidence type="ECO:0000256" key="1">
    <source>
        <dbReference type="SAM" id="SignalP"/>
    </source>
</evidence>
<sequence length="118" mass="12178" precursor="true">MSYRPFTALALALGVSLTALPAPAQTQSRVQFESGTSGATINGTIVGNEYIDYLLGAQAGQTLDARIEVDGTNGDGSIHFNIMPPGATYETIFLGQNEGRAASVTLCPRPATTPSGST</sequence>
<gene>
    <name evidence="2" type="ORF">Ga0080559_TMP793</name>
</gene>
<dbReference type="AlphaFoldDB" id="A0A1U7D0A9"/>
<evidence type="ECO:0000313" key="3">
    <source>
        <dbReference type="Proteomes" id="UP000186559"/>
    </source>
</evidence>
<dbReference type="STRING" id="1229727.Ga0080559_TMP793"/>
<feature type="signal peptide" evidence="1">
    <location>
        <begin position="1"/>
        <end position="24"/>
    </location>
</feature>
<dbReference type="Proteomes" id="UP000186559">
    <property type="component" value="Chromosome"/>
</dbReference>
<dbReference type="EMBL" id="CP014796">
    <property type="protein sequence ID" value="APX21589.1"/>
    <property type="molecule type" value="Genomic_DNA"/>
</dbReference>
<organism evidence="2 3">
    <name type="scientific">Salipiger profundus</name>
    <dbReference type="NCBI Taxonomy" id="1229727"/>
    <lineage>
        <taxon>Bacteria</taxon>
        <taxon>Pseudomonadati</taxon>
        <taxon>Pseudomonadota</taxon>
        <taxon>Alphaproteobacteria</taxon>
        <taxon>Rhodobacterales</taxon>
        <taxon>Roseobacteraceae</taxon>
        <taxon>Salipiger</taxon>
    </lineage>
</organism>
<evidence type="ECO:0000313" key="2">
    <source>
        <dbReference type="EMBL" id="APX21589.1"/>
    </source>
</evidence>